<feature type="transmembrane region" description="Helical" evidence="16">
    <location>
        <begin position="539"/>
        <end position="559"/>
    </location>
</feature>
<comment type="catalytic activity">
    <reaction evidence="15 16">
        <text>a ubiquinone + NADH + 5 H(+)(in) = a ubiquinol + NAD(+) + 4 H(+)(out)</text>
        <dbReference type="Rhea" id="RHEA:29091"/>
        <dbReference type="Rhea" id="RHEA-COMP:9565"/>
        <dbReference type="Rhea" id="RHEA-COMP:9566"/>
        <dbReference type="ChEBI" id="CHEBI:15378"/>
        <dbReference type="ChEBI" id="CHEBI:16389"/>
        <dbReference type="ChEBI" id="CHEBI:17976"/>
        <dbReference type="ChEBI" id="CHEBI:57540"/>
        <dbReference type="ChEBI" id="CHEBI:57945"/>
        <dbReference type="EC" id="7.1.1.2"/>
    </reaction>
</comment>
<feature type="transmembrane region" description="Helical" evidence="16">
    <location>
        <begin position="492"/>
        <end position="518"/>
    </location>
</feature>
<evidence type="ECO:0000259" key="18">
    <source>
        <dbReference type="Pfam" id="PF00662"/>
    </source>
</evidence>
<feature type="domain" description="NADH:quinone oxidoreductase/Mrp antiporter transmembrane" evidence="17">
    <location>
        <begin position="140"/>
        <end position="425"/>
    </location>
</feature>
<evidence type="ECO:0000256" key="6">
    <source>
        <dbReference type="ARBA" id="ARBA00022692"/>
    </source>
</evidence>
<feature type="transmembrane region" description="Helical" evidence="16">
    <location>
        <begin position="413"/>
        <end position="435"/>
    </location>
</feature>
<dbReference type="PANTHER" id="PTHR42829">
    <property type="entry name" value="NADH-UBIQUINONE OXIDOREDUCTASE CHAIN 5"/>
    <property type="match status" value="1"/>
</dbReference>
<keyword evidence="14 16" id="KW-0472">Membrane</keyword>
<evidence type="ECO:0000256" key="11">
    <source>
        <dbReference type="ARBA" id="ARBA00023027"/>
    </source>
</evidence>
<comment type="subcellular location">
    <subcellularLocation>
        <location evidence="1">Mitochondrion inner membrane</location>
        <topology evidence="1">Multi-pass membrane protein</topology>
    </subcellularLocation>
</comment>
<evidence type="ECO:0000256" key="16">
    <source>
        <dbReference type="RuleBase" id="RU003404"/>
    </source>
</evidence>
<dbReference type="EC" id="7.1.1.2" evidence="2 16"/>
<accession>A0AAU7E453</accession>
<dbReference type="GO" id="GO:0005743">
    <property type="term" value="C:mitochondrial inner membrane"/>
    <property type="evidence" value="ECO:0007669"/>
    <property type="project" value="UniProtKB-SubCell"/>
</dbReference>
<evidence type="ECO:0000256" key="3">
    <source>
        <dbReference type="ARBA" id="ARBA00021096"/>
    </source>
</evidence>
<evidence type="ECO:0000256" key="14">
    <source>
        <dbReference type="ARBA" id="ARBA00023136"/>
    </source>
</evidence>
<evidence type="ECO:0000256" key="1">
    <source>
        <dbReference type="ARBA" id="ARBA00004448"/>
    </source>
</evidence>
<dbReference type="AlphaFoldDB" id="A0AAU7E453"/>
<feature type="domain" description="NADH dehydrogenase subunit 5 C-terminal" evidence="19">
    <location>
        <begin position="429"/>
        <end position="603"/>
    </location>
</feature>
<dbReference type="GO" id="GO:0042773">
    <property type="term" value="P:ATP synthesis coupled electron transport"/>
    <property type="evidence" value="ECO:0007669"/>
    <property type="project" value="InterPro"/>
</dbReference>
<feature type="transmembrane region" description="Helical" evidence="16">
    <location>
        <begin position="216"/>
        <end position="240"/>
    </location>
</feature>
<evidence type="ECO:0000259" key="17">
    <source>
        <dbReference type="Pfam" id="PF00361"/>
    </source>
</evidence>
<keyword evidence="11 16" id="KW-0520">NAD</keyword>
<dbReference type="GO" id="GO:0003954">
    <property type="term" value="F:NADH dehydrogenase activity"/>
    <property type="evidence" value="ECO:0007669"/>
    <property type="project" value="TreeGrafter"/>
</dbReference>
<keyword evidence="13 16" id="KW-0496">Mitochondrion</keyword>
<dbReference type="InterPro" id="IPR001750">
    <property type="entry name" value="ND/Mrp_TM"/>
</dbReference>
<evidence type="ECO:0000313" key="20">
    <source>
        <dbReference type="EMBL" id="XBH50150.1"/>
    </source>
</evidence>
<name>A0AAU7E453_9ECHN</name>
<evidence type="ECO:0000256" key="4">
    <source>
        <dbReference type="ARBA" id="ARBA00022448"/>
    </source>
</evidence>
<gene>
    <name evidence="20" type="primary">nad5</name>
</gene>
<evidence type="ECO:0000256" key="15">
    <source>
        <dbReference type="ARBA" id="ARBA00049551"/>
    </source>
</evidence>
<feature type="domain" description="NADH-Ubiquinone oxidoreductase (complex I) chain 5 N-terminal" evidence="18">
    <location>
        <begin position="84"/>
        <end position="124"/>
    </location>
</feature>
<evidence type="ECO:0000256" key="13">
    <source>
        <dbReference type="ARBA" id="ARBA00023128"/>
    </source>
</evidence>
<feature type="transmembrane region" description="Helical" evidence="16">
    <location>
        <begin position="84"/>
        <end position="107"/>
    </location>
</feature>
<geneLocation type="mitochondrion" evidence="20"/>
<evidence type="ECO:0000256" key="10">
    <source>
        <dbReference type="ARBA" id="ARBA00022989"/>
    </source>
</evidence>
<feature type="transmembrane region" description="Helical" evidence="16">
    <location>
        <begin position="375"/>
        <end position="393"/>
    </location>
</feature>
<feature type="transmembrane region" description="Helical" evidence="16">
    <location>
        <begin position="185"/>
        <end position="204"/>
    </location>
</feature>
<dbReference type="GO" id="GO:0015990">
    <property type="term" value="P:electron transport coupled proton transport"/>
    <property type="evidence" value="ECO:0007669"/>
    <property type="project" value="TreeGrafter"/>
</dbReference>
<dbReference type="PANTHER" id="PTHR42829:SF2">
    <property type="entry name" value="NADH-UBIQUINONE OXIDOREDUCTASE CHAIN 5"/>
    <property type="match status" value="1"/>
</dbReference>
<evidence type="ECO:0000259" key="19">
    <source>
        <dbReference type="Pfam" id="PF06455"/>
    </source>
</evidence>
<dbReference type="InterPro" id="IPR010934">
    <property type="entry name" value="NADH_DH_su5_C"/>
</dbReference>
<evidence type="ECO:0000256" key="2">
    <source>
        <dbReference type="ARBA" id="ARBA00012944"/>
    </source>
</evidence>
<evidence type="ECO:0000256" key="8">
    <source>
        <dbReference type="ARBA" id="ARBA00022967"/>
    </source>
</evidence>
<keyword evidence="8" id="KW-1278">Translocase</keyword>
<feature type="transmembrane region" description="Helical" evidence="16">
    <location>
        <begin position="12"/>
        <end position="30"/>
    </location>
</feature>
<dbReference type="Pfam" id="PF06455">
    <property type="entry name" value="NADH5_C"/>
    <property type="match status" value="1"/>
</dbReference>
<feature type="transmembrane region" description="Helical" evidence="16">
    <location>
        <begin position="42"/>
        <end position="64"/>
    </location>
</feature>
<keyword evidence="4 16" id="KW-0813">Transport</keyword>
<keyword evidence="12 16" id="KW-0830">Ubiquinone</keyword>
<keyword evidence="6 16" id="KW-0812">Transmembrane</keyword>
<feature type="transmembrane region" description="Helical" evidence="16">
    <location>
        <begin position="308"/>
        <end position="327"/>
    </location>
</feature>
<feature type="transmembrane region" description="Helical" evidence="16">
    <location>
        <begin position="252"/>
        <end position="273"/>
    </location>
</feature>
<dbReference type="EMBL" id="PP853087">
    <property type="protein sequence ID" value="XBH50150.1"/>
    <property type="molecule type" value="Genomic_DNA"/>
</dbReference>
<organism evidence="20">
    <name type="scientific">Protankyra bidentata</name>
    <dbReference type="NCBI Taxonomy" id="2904677"/>
    <lineage>
        <taxon>Eukaryota</taxon>
        <taxon>Metazoa</taxon>
        <taxon>Echinodermata</taxon>
        <taxon>Eleutherozoa</taxon>
        <taxon>Echinozoa</taxon>
        <taxon>Holothuroidea</taxon>
        <taxon>Apodacea</taxon>
        <taxon>Apodida</taxon>
        <taxon>Synaptidae</taxon>
        <taxon>Protankyra</taxon>
    </lineage>
</organism>
<dbReference type="Pfam" id="PF00662">
    <property type="entry name" value="Proton_antipo_N"/>
    <property type="match status" value="1"/>
</dbReference>
<dbReference type="InterPro" id="IPR001516">
    <property type="entry name" value="Proton_antipo_N"/>
</dbReference>
<feature type="transmembrane region" description="Helical" evidence="16">
    <location>
        <begin position="455"/>
        <end position="480"/>
    </location>
</feature>
<evidence type="ECO:0000256" key="9">
    <source>
        <dbReference type="ARBA" id="ARBA00022982"/>
    </source>
</evidence>
<sequence>MSIYLGSLLSSVSFLVLFLVFFSFLFISLNSNGIWGLSEGQVCCFFLKTSTVLCVGLIVIYSILGGGAGSSVFNFHTGVSSDLISFIFDQYSLFFFFVGALITWSIIEFSIYYMNEDVFSYNFFRLLMIFLLNMLILVCADSLFVLFIGWEGVGILSFILISWWKTRQDAQGASLQAIIYNRVGDLGLILLVFYSVSVFGLWSLNSFFLVCNESESLFLLFCGLFAASGKSSQFGFHPWLPSAMEGPTPVSALLHSSTMVVAGVFLLIRLLSVLGDQAFILWVCFLLGGLTSLFASTVALFQYDFKKVVAYSTTSQLGLMVCGIGLGQPLLSFFHICTHAFFKAMLFLCSGSIIHSFGNEQDLRKLGGVSKSVPITFSCIAVGSAALAGIPFLSGFYSKDLILESVVESSVNLAGAAIMFVAAMLTAVYSFRVIFCCSGINGSVGSLHPVSEESVFLIFPIIRLVVGSIFFGWLVSFFLFDLSVFFTGFISKIFPILFLSLGIFYYISYFSGVGLLLSKGISSFFIDQWGFSHYIHSKVSSLFYSLGIIFSFYVDLRALSLLPENLSRYSSLVSSIYSQFVHQGSLKSQVFVIFLLLLVIIFFFLL</sequence>
<evidence type="ECO:0000256" key="12">
    <source>
        <dbReference type="ARBA" id="ARBA00023075"/>
    </source>
</evidence>
<keyword evidence="7" id="KW-0999">Mitochondrion inner membrane</keyword>
<protein>
    <recommendedName>
        <fullName evidence="3 16">NADH-ubiquinone oxidoreductase chain 5</fullName>
        <ecNumber evidence="2 16">7.1.1.2</ecNumber>
    </recommendedName>
</protein>
<keyword evidence="9" id="KW-0249">Electron transport</keyword>
<comment type="similarity">
    <text evidence="16">Belongs to the complex I subunit 5 family.</text>
</comment>
<dbReference type="Pfam" id="PF00361">
    <property type="entry name" value="Proton_antipo_M"/>
    <property type="match status" value="1"/>
</dbReference>
<feature type="transmembrane region" description="Helical" evidence="16">
    <location>
        <begin position="119"/>
        <end position="138"/>
    </location>
</feature>
<dbReference type="InterPro" id="IPR003945">
    <property type="entry name" value="NU5C-like"/>
</dbReference>
<keyword evidence="5" id="KW-0679">Respiratory chain</keyword>
<keyword evidence="10 16" id="KW-1133">Transmembrane helix</keyword>
<feature type="transmembrane region" description="Helical" evidence="16">
    <location>
        <begin position="588"/>
        <end position="605"/>
    </location>
</feature>
<proteinExistence type="inferred from homology"/>
<comment type="function">
    <text evidence="16">Core subunit of the mitochondrial membrane respiratory chain NADH dehydrogenase (Complex I) which catalyzes electron transfer from NADH through the respiratory chain, using ubiquinone as an electron acceptor. Essential for the catalytic activity and assembly of complex I.</text>
</comment>
<dbReference type="PRINTS" id="PR01434">
    <property type="entry name" value="NADHDHGNASE5"/>
</dbReference>
<reference evidence="20" key="1">
    <citation type="submission" date="2024-05" db="EMBL/GenBank/DDBJ databases">
        <authorList>
            <person name="Zheng S."/>
            <person name="Shi X."/>
        </authorList>
    </citation>
    <scope>NUCLEOTIDE SEQUENCE</scope>
</reference>
<evidence type="ECO:0000256" key="5">
    <source>
        <dbReference type="ARBA" id="ARBA00022660"/>
    </source>
</evidence>
<dbReference type="GO" id="GO:0008137">
    <property type="term" value="F:NADH dehydrogenase (ubiquinone) activity"/>
    <property type="evidence" value="ECO:0007669"/>
    <property type="project" value="UniProtKB-EC"/>
</dbReference>
<evidence type="ECO:0000256" key="7">
    <source>
        <dbReference type="ARBA" id="ARBA00022792"/>
    </source>
</evidence>
<feature type="transmembrane region" description="Helical" evidence="16">
    <location>
        <begin position="279"/>
        <end position="301"/>
    </location>
</feature>